<organism evidence="1 2">
    <name type="scientific">Saccharophagus degradans</name>
    <dbReference type="NCBI Taxonomy" id="86304"/>
    <lineage>
        <taxon>Bacteria</taxon>
        <taxon>Pseudomonadati</taxon>
        <taxon>Pseudomonadota</taxon>
        <taxon>Gammaproteobacteria</taxon>
        <taxon>Cellvibrionales</taxon>
        <taxon>Cellvibrionaceae</taxon>
        <taxon>Saccharophagus</taxon>
    </lineage>
</organism>
<dbReference type="SUPFAM" id="SSF56399">
    <property type="entry name" value="ADP-ribosylation"/>
    <property type="match status" value="1"/>
</dbReference>
<gene>
    <name evidence="1" type="ORF">Q4521_22230</name>
</gene>
<name>A0AAW7XEF2_9GAMM</name>
<feature type="non-terminal residue" evidence="1">
    <location>
        <position position="1"/>
    </location>
</feature>
<dbReference type="EMBL" id="JAUOPB010000429">
    <property type="protein sequence ID" value="MDO6425212.1"/>
    <property type="molecule type" value="Genomic_DNA"/>
</dbReference>
<evidence type="ECO:0000313" key="1">
    <source>
        <dbReference type="EMBL" id="MDO6425212.1"/>
    </source>
</evidence>
<evidence type="ECO:0000313" key="2">
    <source>
        <dbReference type="Proteomes" id="UP001169760"/>
    </source>
</evidence>
<comment type="caution">
    <text evidence="1">The sequence shown here is derived from an EMBL/GenBank/DDBJ whole genome shotgun (WGS) entry which is preliminary data.</text>
</comment>
<reference evidence="1" key="1">
    <citation type="submission" date="2023-07" db="EMBL/GenBank/DDBJ databases">
        <title>Genome content predicts the carbon catabolic preferences of heterotrophic bacteria.</title>
        <authorList>
            <person name="Gralka M."/>
        </authorList>
    </citation>
    <scope>NUCLEOTIDE SEQUENCE</scope>
    <source>
        <strain evidence="1">I3M17_2</strain>
    </source>
</reference>
<dbReference type="AlphaFoldDB" id="A0AAW7XEF2"/>
<dbReference type="Proteomes" id="UP001169760">
    <property type="component" value="Unassembled WGS sequence"/>
</dbReference>
<feature type="non-terminal residue" evidence="1">
    <location>
        <position position="82"/>
    </location>
</feature>
<protein>
    <submittedName>
        <fullName evidence="1">Uncharacterized protein</fullName>
    </submittedName>
</protein>
<accession>A0AAW7XEF2</accession>
<proteinExistence type="predicted"/>
<sequence>LEPSKKWLETVFNKFANKEEKQQNASIDYWIKFVIDNPHLFENSIGEKGLSKNRIKQLNTLLNVFKKYQKNHVYKIVEIDQF</sequence>